<dbReference type="AlphaFoldDB" id="A0A9P7B4Q9"/>
<gene>
    <name evidence="2" type="ORF">C6P46_005033</name>
</gene>
<comment type="caution">
    <text evidence="2">The sequence shown here is derived from an EMBL/GenBank/DDBJ whole genome shotgun (WGS) entry which is preliminary data.</text>
</comment>
<evidence type="ECO:0000313" key="2">
    <source>
        <dbReference type="EMBL" id="KAG0659674.1"/>
    </source>
</evidence>
<protein>
    <submittedName>
        <fullName evidence="2">Uncharacterized protein</fullName>
    </submittedName>
</protein>
<dbReference type="EMBL" id="PUHQ01000051">
    <property type="protein sequence ID" value="KAG0659674.1"/>
    <property type="molecule type" value="Genomic_DNA"/>
</dbReference>
<feature type="region of interest" description="Disordered" evidence="1">
    <location>
        <begin position="26"/>
        <end position="53"/>
    </location>
</feature>
<reference evidence="2 3" key="1">
    <citation type="submission" date="2020-11" db="EMBL/GenBank/DDBJ databases">
        <title>Kefir isolates.</title>
        <authorList>
            <person name="Marcisauskas S."/>
            <person name="Kim Y."/>
            <person name="Blasche S."/>
        </authorList>
    </citation>
    <scope>NUCLEOTIDE SEQUENCE [LARGE SCALE GENOMIC DNA]</scope>
    <source>
        <strain evidence="2 3">KR</strain>
    </source>
</reference>
<sequence>MQVLTQQYPVSMLRRSTIPLKRSPLRVGSIRPSVPERQARDETATRHPASAAAAIPRPSYQRQKLLLALHDASTKGIAILAADLGPRSYLLLILGSSSLCYNDAVTQAQRRSGKLVGHIASCPGAGKQLRWGDLMRRYDFFELGTITYLAAKA</sequence>
<proteinExistence type="predicted"/>
<evidence type="ECO:0000313" key="3">
    <source>
        <dbReference type="Proteomes" id="UP000777482"/>
    </source>
</evidence>
<organism evidence="2 3">
    <name type="scientific">Rhodotorula mucilaginosa</name>
    <name type="common">Yeast</name>
    <name type="synonym">Rhodotorula rubra</name>
    <dbReference type="NCBI Taxonomy" id="5537"/>
    <lineage>
        <taxon>Eukaryota</taxon>
        <taxon>Fungi</taxon>
        <taxon>Dikarya</taxon>
        <taxon>Basidiomycota</taxon>
        <taxon>Pucciniomycotina</taxon>
        <taxon>Microbotryomycetes</taxon>
        <taxon>Sporidiobolales</taxon>
        <taxon>Sporidiobolaceae</taxon>
        <taxon>Rhodotorula</taxon>
    </lineage>
</organism>
<evidence type="ECO:0000256" key="1">
    <source>
        <dbReference type="SAM" id="MobiDB-lite"/>
    </source>
</evidence>
<accession>A0A9P7B4Q9</accession>
<keyword evidence="3" id="KW-1185">Reference proteome</keyword>
<dbReference type="Proteomes" id="UP000777482">
    <property type="component" value="Unassembled WGS sequence"/>
</dbReference>
<name>A0A9P7B4Q9_RHOMI</name>